<name>A0A8J2SBN4_9STRA</name>
<sequence length="613" mass="65276">MTENTTNPCYIATLADDLQRHVMVFLEGPDCCGAGGAIKRWRALQDERWWHLKTKLDFCVGRWDANDEPSWRAAYARCKVGPSAARWAAGPTRAHGLGDRVAAPQMFISPDGRHIYNYGGWTGRGPQTDLEVSSADAYEAFARGAEAEPRFRLCPSSGAPAHPGGAQSLTPLWLPGGGAAPSQALVASLAPAGFLRAGDRAHLILAFGGGLGGYRHEHESLAVGVLADLGGDEAPRVHWVRPEASGSTPTRRCAHTATYVPARCFAEALNFPEGAVVFYGGHTENGRELAAPQVLCVKSWKWFDLPTHGRGLPTHGHSAALVERGGGAYIVFVGGGTGSILDDPARCQEHSVAQVLDLHTLGDVYRDPFLPTVQLAHESCAPGRHHTACRVSKDCVLLYGGGDNPDPAVCVLDLAAVVDAAVTAEMTQAAASAQAAETERRGLARRALSRLAAGLTRSVSSPATVALQDLGGGETTPTPRKFHASCSLYPWRPLLVIFGGWQVDRHFDDMWVLAHGDLASYGTPDGYGSDDDDEVEIVLQVGGRRERVLIERSTLEALLENGRFTELPNGTFAMQPPPAVMMPPGGDPETGSSSGDDDDDEEDSSSEDGAREA</sequence>
<dbReference type="SUPFAM" id="SSF50965">
    <property type="entry name" value="Galactose oxidase, central domain"/>
    <property type="match status" value="1"/>
</dbReference>
<dbReference type="AlphaFoldDB" id="A0A8J2SBN4"/>
<dbReference type="Proteomes" id="UP000789595">
    <property type="component" value="Unassembled WGS sequence"/>
</dbReference>
<protein>
    <submittedName>
        <fullName evidence="2">Uncharacterized protein</fullName>
    </submittedName>
</protein>
<dbReference type="Gene3D" id="2.120.10.80">
    <property type="entry name" value="Kelch-type beta propeller"/>
    <property type="match status" value="1"/>
</dbReference>
<comment type="caution">
    <text evidence="2">The sequence shown here is derived from an EMBL/GenBank/DDBJ whole genome shotgun (WGS) entry which is preliminary data.</text>
</comment>
<keyword evidence="3" id="KW-1185">Reference proteome</keyword>
<proteinExistence type="predicted"/>
<dbReference type="InterPro" id="IPR036047">
    <property type="entry name" value="F-box-like_dom_sf"/>
</dbReference>
<evidence type="ECO:0000256" key="1">
    <source>
        <dbReference type="SAM" id="MobiDB-lite"/>
    </source>
</evidence>
<dbReference type="InterPro" id="IPR011043">
    <property type="entry name" value="Gal_Oxase/kelch_b-propeller"/>
</dbReference>
<feature type="compositionally biased region" description="Acidic residues" evidence="1">
    <location>
        <begin position="595"/>
        <end position="606"/>
    </location>
</feature>
<dbReference type="EMBL" id="CAKKNE010000002">
    <property type="protein sequence ID" value="CAH0367356.1"/>
    <property type="molecule type" value="Genomic_DNA"/>
</dbReference>
<gene>
    <name evidence="2" type="ORF">PECAL_2P03720</name>
</gene>
<dbReference type="SUPFAM" id="SSF81383">
    <property type="entry name" value="F-box domain"/>
    <property type="match status" value="1"/>
</dbReference>
<organism evidence="2 3">
    <name type="scientific">Pelagomonas calceolata</name>
    <dbReference type="NCBI Taxonomy" id="35677"/>
    <lineage>
        <taxon>Eukaryota</taxon>
        <taxon>Sar</taxon>
        <taxon>Stramenopiles</taxon>
        <taxon>Ochrophyta</taxon>
        <taxon>Pelagophyceae</taxon>
        <taxon>Pelagomonadales</taxon>
        <taxon>Pelagomonadaceae</taxon>
        <taxon>Pelagomonas</taxon>
    </lineage>
</organism>
<feature type="compositionally biased region" description="Low complexity" evidence="1">
    <location>
        <begin position="582"/>
        <end position="594"/>
    </location>
</feature>
<reference evidence="2" key="1">
    <citation type="submission" date="2021-11" db="EMBL/GenBank/DDBJ databases">
        <authorList>
            <consortium name="Genoscope - CEA"/>
            <person name="William W."/>
        </authorList>
    </citation>
    <scope>NUCLEOTIDE SEQUENCE</scope>
</reference>
<accession>A0A8J2SBN4</accession>
<dbReference type="OrthoDB" id="406664at2759"/>
<evidence type="ECO:0000313" key="3">
    <source>
        <dbReference type="Proteomes" id="UP000789595"/>
    </source>
</evidence>
<evidence type="ECO:0000313" key="2">
    <source>
        <dbReference type="EMBL" id="CAH0367356.1"/>
    </source>
</evidence>
<feature type="region of interest" description="Disordered" evidence="1">
    <location>
        <begin position="568"/>
        <end position="613"/>
    </location>
</feature>
<dbReference type="InterPro" id="IPR015915">
    <property type="entry name" value="Kelch-typ_b-propeller"/>
</dbReference>
<dbReference type="PANTHER" id="PTHR23244">
    <property type="entry name" value="KELCH REPEAT DOMAIN"/>
    <property type="match status" value="1"/>
</dbReference>